<dbReference type="EMBL" id="RXIC02000025">
    <property type="protein sequence ID" value="KAB1205068.1"/>
    <property type="molecule type" value="Genomic_DNA"/>
</dbReference>
<evidence type="ECO:0000313" key="2">
    <source>
        <dbReference type="Proteomes" id="UP000516437"/>
    </source>
</evidence>
<gene>
    <name evidence="1" type="ORF">CJ030_MR7G016712</name>
</gene>
<dbReference type="OrthoDB" id="58570at2759"/>
<dbReference type="PANTHER" id="PTHR31479:SF2">
    <property type="entry name" value="ALPHA_BETA-HYDROLASES SUPERFAMILY PROTEIN"/>
    <property type="match status" value="1"/>
</dbReference>
<dbReference type="Proteomes" id="UP000516437">
    <property type="component" value="Chromosome 7"/>
</dbReference>
<comment type="caution">
    <text evidence="1">The sequence shown here is derived from an EMBL/GenBank/DDBJ whole genome shotgun (WGS) entry which is preliminary data.</text>
</comment>
<evidence type="ECO:0000313" key="1">
    <source>
        <dbReference type="EMBL" id="KAB1205068.1"/>
    </source>
</evidence>
<dbReference type="InterPro" id="IPR029058">
    <property type="entry name" value="AB_hydrolase_fold"/>
</dbReference>
<proteinExistence type="predicted"/>
<name>A0A6A1UZ29_9ROSI</name>
<sequence>MRTRSGSSDEDNFYLSGPTHDLINAIDWPNPHHRRPVASSLFQGVYVLEGDRQQKRQGPQALAPPWWNVFNFKLKEVLKDNGDMSLFGAVYEFQNPIHPAIEIPKYFIAFRGTLIEPDTRSQDFKLDLQCFCNTIHQSSRFQVAIRTVQKFVDAAGAPNIWLTRHSLGSAIALLAGKNTSKMGCFLETYLFNPPFISYLIVSLYQG</sequence>
<protein>
    <recommendedName>
        <fullName evidence="3">GDSL esterase/lipase</fullName>
    </recommendedName>
</protein>
<organism evidence="1 2">
    <name type="scientific">Morella rubra</name>
    <name type="common">Chinese bayberry</name>
    <dbReference type="NCBI Taxonomy" id="262757"/>
    <lineage>
        <taxon>Eukaryota</taxon>
        <taxon>Viridiplantae</taxon>
        <taxon>Streptophyta</taxon>
        <taxon>Embryophyta</taxon>
        <taxon>Tracheophyta</taxon>
        <taxon>Spermatophyta</taxon>
        <taxon>Magnoliopsida</taxon>
        <taxon>eudicotyledons</taxon>
        <taxon>Gunneridae</taxon>
        <taxon>Pentapetalae</taxon>
        <taxon>rosids</taxon>
        <taxon>fabids</taxon>
        <taxon>Fagales</taxon>
        <taxon>Myricaceae</taxon>
        <taxon>Morella</taxon>
    </lineage>
</organism>
<dbReference type="PANTHER" id="PTHR31479">
    <property type="entry name" value="ALPHA/BETA-HYDROLASES SUPERFAMILY PROTEIN"/>
    <property type="match status" value="1"/>
</dbReference>
<dbReference type="Gene3D" id="3.40.50.1820">
    <property type="entry name" value="alpha/beta hydrolase"/>
    <property type="match status" value="1"/>
</dbReference>
<dbReference type="SUPFAM" id="SSF53474">
    <property type="entry name" value="alpha/beta-Hydrolases"/>
    <property type="match status" value="1"/>
</dbReference>
<keyword evidence="2" id="KW-1185">Reference proteome</keyword>
<reference evidence="1 2" key="1">
    <citation type="journal article" date="2019" name="Plant Biotechnol. J.">
        <title>The red bayberry genome and genetic basis of sex determination.</title>
        <authorList>
            <person name="Jia H.M."/>
            <person name="Jia H.J."/>
            <person name="Cai Q.L."/>
            <person name="Wang Y."/>
            <person name="Zhao H.B."/>
            <person name="Yang W.F."/>
            <person name="Wang G.Y."/>
            <person name="Li Y.H."/>
            <person name="Zhan D.L."/>
            <person name="Shen Y.T."/>
            <person name="Niu Q.F."/>
            <person name="Chang L."/>
            <person name="Qiu J."/>
            <person name="Zhao L."/>
            <person name="Xie H.B."/>
            <person name="Fu W.Y."/>
            <person name="Jin J."/>
            <person name="Li X.W."/>
            <person name="Jiao Y."/>
            <person name="Zhou C.C."/>
            <person name="Tu T."/>
            <person name="Chai C.Y."/>
            <person name="Gao J.L."/>
            <person name="Fan L.J."/>
            <person name="van de Weg E."/>
            <person name="Wang J.Y."/>
            <person name="Gao Z.S."/>
        </authorList>
    </citation>
    <scope>NUCLEOTIDE SEQUENCE [LARGE SCALE GENOMIC DNA]</scope>
    <source>
        <tissue evidence="1">Leaves</tissue>
    </source>
</reference>
<accession>A0A6A1UZ29</accession>
<dbReference type="AlphaFoldDB" id="A0A6A1UZ29"/>
<evidence type="ECO:0008006" key="3">
    <source>
        <dbReference type="Google" id="ProtNLM"/>
    </source>
</evidence>